<dbReference type="Proteomes" id="UP000250078">
    <property type="component" value="Unassembled WGS sequence"/>
</dbReference>
<sequence>MCCSIWLFFSCAIYSDIASATPNCTFEPVSLPIQDVRVSSVGVMRGIALSVGSPPQELSFLPIWPLNNTWIFDSLNGSCPRTTTNIACETKRGGYFVESNSTTYQNFSDVVLAGGAPSDNRTITGFGGTDGLVLNSSVSLAKFPFGIPRVVWPSPYHTQHAIGLGINSTILNALQSASQIGSRVWSMFWGLTGVSAPVQMDGIFVFGGYDKAKVQGKNHTQALGSFDRCDTGMLVTLSDMQLNFPNGTTETLLGSGFLSACIVPDFPNLITMPLDPYYSSFEALTQTANVGRSYGLNFFGMLYNTSSVVFFNKMNSYQGDITFTLNSGVTIRVPNSQFVLPDRDTNLDGRPFANTSISEVLINPTQDADSKDLPLLGRQFLTSAYVMLDQDANTFTIWQANPTTNIDLVPIVSDSILSACNSSIPASTSSTSSPAPINHSELKAGAIAGIAIGAVFAVGALGFAIFYWRRRRVKYSGANNFPPQPDYSSKPPHTFPLGEISGSQVPEFEGSSKLFHEMTADQAIESPPPPPPPRSDSPRTPRGGHLFELG</sequence>
<evidence type="ECO:0000313" key="2">
    <source>
        <dbReference type="Proteomes" id="UP000250078"/>
    </source>
</evidence>
<keyword evidence="1" id="KW-0645">Protease</keyword>
<name>A0ACC8ENN0_9PEZI</name>
<protein>
    <submittedName>
        <fullName evidence="1">Acid protease</fullName>
    </submittedName>
</protein>
<proteinExistence type="predicted"/>
<evidence type="ECO:0000313" key="1">
    <source>
        <dbReference type="EMBL" id="OCK87906.1"/>
    </source>
</evidence>
<dbReference type="EMBL" id="KV748253">
    <property type="protein sequence ID" value="OCK87906.1"/>
    <property type="molecule type" value="Genomic_DNA"/>
</dbReference>
<organism evidence="1 2">
    <name type="scientific">Cenococcum geophilum 1.58</name>
    <dbReference type="NCBI Taxonomy" id="794803"/>
    <lineage>
        <taxon>Eukaryota</taxon>
        <taxon>Fungi</taxon>
        <taxon>Dikarya</taxon>
        <taxon>Ascomycota</taxon>
        <taxon>Pezizomycotina</taxon>
        <taxon>Dothideomycetes</taxon>
        <taxon>Pleosporomycetidae</taxon>
        <taxon>Gloniales</taxon>
        <taxon>Gloniaceae</taxon>
        <taxon>Cenococcum</taxon>
    </lineage>
</organism>
<reference evidence="1 2" key="1">
    <citation type="journal article" date="2016" name="Nat. Commun.">
        <title>Ectomycorrhizal ecology is imprinted in the genome of the dominant symbiotic fungus Cenococcum geophilum.</title>
        <authorList>
            <consortium name="DOE Joint Genome Institute"/>
            <person name="Peter M."/>
            <person name="Kohler A."/>
            <person name="Ohm R.A."/>
            <person name="Kuo A."/>
            <person name="Krutzmann J."/>
            <person name="Morin E."/>
            <person name="Arend M."/>
            <person name="Barry K.W."/>
            <person name="Binder M."/>
            <person name="Choi C."/>
            <person name="Clum A."/>
            <person name="Copeland A."/>
            <person name="Grisel N."/>
            <person name="Haridas S."/>
            <person name="Kipfer T."/>
            <person name="LaButti K."/>
            <person name="Lindquist E."/>
            <person name="Lipzen A."/>
            <person name="Maire R."/>
            <person name="Meier B."/>
            <person name="Mihaltcheva S."/>
            <person name="Molinier V."/>
            <person name="Murat C."/>
            <person name="Poggeler S."/>
            <person name="Quandt C.A."/>
            <person name="Sperisen C."/>
            <person name="Tritt A."/>
            <person name="Tisserant E."/>
            <person name="Crous P.W."/>
            <person name="Henrissat B."/>
            <person name="Nehls U."/>
            <person name="Egli S."/>
            <person name="Spatafora J.W."/>
            <person name="Grigoriev I.V."/>
            <person name="Martin F.M."/>
        </authorList>
    </citation>
    <scope>NUCLEOTIDE SEQUENCE [LARGE SCALE GENOMIC DNA]</scope>
    <source>
        <strain evidence="1 2">1.58</strain>
    </source>
</reference>
<gene>
    <name evidence="1" type="ORF">K441DRAFT_592056</name>
</gene>
<accession>A0ACC8ENN0</accession>
<keyword evidence="2" id="KW-1185">Reference proteome</keyword>
<keyword evidence="1" id="KW-0378">Hydrolase</keyword>